<dbReference type="GO" id="GO:0004521">
    <property type="term" value="F:RNA endonuclease activity"/>
    <property type="evidence" value="ECO:0007669"/>
    <property type="project" value="UniProtKB-ARBA"/>
</dbReference>
<dbReference type="GO" id="GO:0016787">
    <property type="term" value="F:hydrolase activity"/>
    <property type="evidence" value="ECO:0007669"/>
    <property type="project" value="UniProtKB-KW"/>
</dbReference>
<dbReference type="GO" id="GO:0046872">
    <property type="term" value="F:metal ion binding"/>
    <property type="evidence" value="ECO:0007669"/>
    <property type="project" value="UniProtKB-KW"/>
</dbReference>
<keyword evidence="2" id="KW-0540">Nuclease</keyword>
<protein>
    <submittedName>
        <fullName evidence="7">Putative ribonuclease, PIN domain-containing protein</fullName>
    </submittedName>
</protein>
<dbReference type="GO" id="GO:0030688">
    <property type="term" value="C:preribosome, small subunit precursor"/>
    <property type="evidence" value="ECO:0007669"/>
    <property type="project" value="TreeGrafter"/>
</dbReference>
<evidence type="ECO:0000256" key="3">
    <source>
        <dbReference type="ARBA" id="ARBA00022723"/>
    </source>
</evidence>
<dbReference type="EMBL" id="PDCK01000045">
    <property type="protein sequence ID" value="PRQ18963.1"/>
    <property type="molecule type" value="Genomic_DNA"/>
</dbReference>
<keyword evidence="3" id="KW-0479">Metal-binding</keyword>
<gene>
    <name evidence="7" type="ORF">RchiOBHm_Chr7g0211961</name>
</gene>
<comment type="similarity">
    <text evidence="1">Belongs to the NOB1 family.</text>
</comment>
<dbReference type="PANTHER" id="PTHR12814:SF2">
    <property type="entry name" value="RNA-BINDING PROTEIN NOB1"/>
    <property type="match status" value="1"/>
</dbReference>
<dbReference type="Proteomes" id="UP000238479">
    <property type="component" value="Chromosome 7"/>
</dbReference>
<dbReference type="AlphaFoldDB" id="A0A2P6PAL2"/>
<dbReference type="Gene3D" id="3.40.50.1010">
    <property type="entry name" value="5'-nuclease"/>
    <property type="match status" value="1"/>
</dbReference>
<dbReference type="Pfam" id="PF17146">
    <property type="entry name" value="PIN_6"/>
    <property type="match status" value="1"/>
</dbReference>
<evidence type="ECO:0000313" key="8">
    <source>
        <dbReference type="Proteomes" id="UP000238479"/>
    </source>
</evidence>
<sequence>MDEVRDPFSSHRLAVIPFQVQTMEPSPESLNNVVKFARATGDLQTLSDVDVKLIAMTYTLEAQIHGTEHLRDCPPSVHTVNVRRLLENDLPGWGNNVPNLEEWEASENEAEDKLNPSSRILPLKDINLNVLEVRSDVHFENKEGGEGIQGRHWRYFPKKKEIKIEGKMVSDGIDASQGQADNNAGDWMPEMISW</sequence>
<dbReference type="InterPro" id="IPR039907">
    <property type="entry name" value="NOB1"/>
</dbReference>
<name>A0A2P6PAL2_ROSCH</name>
<dbReference type="GO" id="GO:0005737">
    <property type="term" value="C:cytoplasm"/>
    <property type="evidence" value="ECO:0007669"/>
    <property type="project" value="UniProtKB-ARBA"/>
</dbReference>
<dbReference type="STRING" id="74649.A0A2P6PAL2"/>
<feature type="domain" description="Ribonuclease PIN" evidence="6">
    <location>
        <begin position="1"/>
        <end position="60"/>
    </location>
</feature>
<reference evidence="7 8" key="1">
    <citation type="journal article" date="2018" name="Nat. Genet.">
        <title>The Rosa genome provides new insights in the design of modern roses.</title>
        <authorList>
            <person name="Bendahmane M."/>
        </authorList>
    </citation>
    <scope>NUCLEOTIDE SEQUENCE [LARGE SCALE GENOMIC DNA]</scope>
    <source>
        <strain evidence="8">cv. Old Blush</strain>
    </source>
</reference>
<dbReference type="OMA" id="MPEMISW"/>
<dbReference type="InterPro" id="IPR033411">
    <property type="entry name" value="Ribonuclease_PIN"/>
</dbReference>
<dbReference type="PANTHER" id="PTHR12814">
    <property type="entry name" value="RNA-BINDING PROTEIN NOB1"/>
    <property type="match status" value="1"/>
</dbReference>
<organism evidence="7 8">
    <name type="scientific">Rosa chinensis</name>
    <name type="common">China rose</name>
    <dbReference type="NCBI Taxonomy" id="74649"/>
    <lineage>
        <taxon>Eukaryota</taxon>
        <taxon>Viridiplantae</taxon>
        <taxon>Streptophyta</taxon>
        <taxon>Embryophyta</taxon>
        <taxon>Tracheophyta</taxon>
        <taxon>Spermatophyta</taxon>
        <taxon>Magnoliopsida</taxon>
        <taxon>eudicotyledons</taxon>
        <taxon>Gunneridae</taxon>
        <taxon>Pentapetalae</taxon>
        <taxon>rosids</taxon>
        <taxon>fabids</taxon>
        <taxon>Rosales</taxon>
        <taxon>Rosaceae</taxon>
        <taxon>Rosoideae</taxon>
        <taxon>Rosoideae incertae sedis</taxon>
        <taxon>Rosa</taxon>
    </lineage>
</organism>
<dbReference type="FunFam" id="3.40.50.1010:FF:000020">
    <property type="entry name" value="20S-pre-rRNA D-site endonuclease NOB1"/>
    <property type="match status" value="1"/>
</dbReference>
<dbReference type="Gramene" id="PRQ18963">
    <property type="protein sequence ID" value="PRQ18963"/>
    <property type="gene ID" value="RchiOBHm_Chr7g0211961"/>
</dbReference>
<comment type="caution">
    <text evidence="7">The sequence shown here is derived from an EMBL/GenBank/DDBJ whole genome shotgun (WGS) entry which is preliminary data.</text>
</comment>
<evidence type="ECO:0000256" key="4">
    <source>
        <dbReference type="ARBA" id="ARBA00022801"/>
    </source>
</evidence>
<proteinExistence type="inferred from homology"/>
<dbReference type="GO" id="GO:0030490">
    <property type="term" value="P:maturation of SSU-rRNA"/>
    <property type="evidence" value="ECO:0007669"/>
    <property type="project" value="TreeGrafter"/>
</dbReference>
<evidence type="ECO:0000256" key="2">
    <source>
        <dbReference type="ARBA" id="ARBA00022722"/>
    </source>
</evidence>
<accession>A0A2P6PAL2</accession>
<evidence type="ECO:0000256" key="1">
    <source>
        <dbReference type="ARBA" id="ARBA00005858"/>
    </source>
</evidence>
<dbReference type="CDD" id="cd09876">
    <property type="entry name" value="PIN_Nob1-like"/>
    <property type="match status" value="1"/>
</dbReference>
<evidence type="ECO:0000259" key="6">
    <source>
        <dbReference type="Pfam" id="PF17146"/>
    </source>
</evidence>
<keyword evidence="8" id="KW-1185">Reference proteome</keyword>
<feature type="region of interest" description="Disordered" evidence="5">
    <location>
        <begin position="174"/>
        <end position="194"/>
    </location>
</feature>
<evidence type="ECO:0000313" key="7">
    <source>
        <dbReference type="EMBL" id="PRQ18963.1"/>
    </source>
</evidence>
<keyword evidence="4" id="KW-0378">Hydrolase</keyword>
<evidence type="ECO:0000256" key="5">
    <source>
        <dbReference type="SAM" id="MobiDB-lite"/>
    </source>
</evidence>
<dbReference type="GO" id="GO:0031981">
    <property type="term" value="C:nuclear lumen"/>
    <property type="evidence" value="ECO:0007669"/>
    <property type="project" value="UniProtKB-ARBA"/>
</dbReference>